<comment type="caution">
    <text evidence="3">The sequence shown here is derived from an EMBL/GenBank/DDBJ whole genome shotgun (WGS) entry which is preliminary data.</text>
</comment>
<reference evidence="3 4" key="1">
    <citation type="submission" date="2018-10" db="EMBL/GenBank/DDBJ databases">
        <title>Genomic Encyclopedia of Archaeal and Bacterial Type Strains, Phase II (KMG-II): from individual species to whole genera.</title>
        <authorList>
            <person name="Goeker M."/>
        </authorList>
    </citation>
    <scope>NUCLEOTIDE SEQUENCE [LARGE SCALE GENOMIC DNA]</scope>
    <source>
        <strain evidence="3 4">DSM 18602</strain>
    </source>
</reference>
<keyword evidence="4" id="KW-1185">Reference proteome</keyword>
<evidence type="ECO:0000313" key="4">
    <source>
        <dbReference type="Proteomes" id="UP000268007"/>
    </source>
</evidence>
<evidence type="ECO:0000256" key="2">
    <source>
        <dbReference type="SAM" id="SignalP"/>
    </source>
</evidence>
<name>A0A495J5W7_9SPHI</name>
<dbReference type="Proteomes" id="UP000268007">
    <property type="component" value="Unassembled WGS sequence"/>
</dbReference>
<feature type="signal peptide" evidence="2">
    <location>
        <begin position="1"/>
        <end position="19"/>
    </location>
</feature>
<proteinExistence type="predicted"/>
<gene>
    <name evidence="3" type="ORF">BDD43_4348</name>
</gene>
<sequence>MKKQFLGLAAIVIAVSASAFTTTHKYSTYFYRYTSSSHAQTDIQNISNYVRQDLTCGDGANVCGVYLATNKPTGQQPVTSEFNSEQSALWASQQNGSPSDANIDMKE</sequence>
<organism evidence="3 4">
    <name type="scientific">Mucilaginibacter gracilis</name>
    <dbReference type="NCBI Taxonomy" id="423350"/>
    <lineage>
        <taxon>Bacteria</taxon>
        <taxon>Pseudomonadati</taxon>
        <taxon>Bacteroidota</taxon>
        <taxon>Sphingobacteriia</taxon>
        <taxon>Sphingobacteriales</taxon>
        <taxon>Sphingobacteriaceae</taxon>
        <taxon>Mucilaginibacter</taxon>
    </lineage>
</organism>
<feature type="compositionally biased region" description="Polar residues" evidence="1">
    <location>
        <begin position="74"/>
        <end position="100"/>
    </location>
</feature>
<accession>A0A495J5W7</accession>
<dbReference type="AlphaFoldDB" id="A0A495J5W7"/>
<keyword evidence="2" id="KW-0732">Signal</keyword>
<evidence type="ECO:0000256" key="1">
    <source>
        <dbReference type="SAM" id="MobiDB-lite"/>
    </source>
</evidence>
<dbReference type="EMBL" id="RBKU01000001">
    <property type="protein sequence ID" value="RKR84121.1"/>
    <property type="molecule type" value="Genomic_DNA"/>
</dbReference>
<feature type="chain" id="PRO_5019745125" evidence="2">
    <location>
        <begin position="20"/>
        <end position="107"/>
    </location>
</feature>
<feature type="region of interest" description="Disordered" evidence="1">
    <location>
        <begin position="74"/>
        <end position="107"/>
    </location>
</feature>
<evidence type="ECO:0000313" key="3">
    <source>
        <dbReference type="EMBL" id="RKR84121.1"/>
    </source>
</evidence>
<protein>
    <submittedName>
        <fullName evidence="3">Uncharacterized protein</fullName>
    </submittedName>
</protein>
<dbReference type="RefSeq" id="WP_121199543.1">
    <property type="nucleotide sequence ID" value="NZ_RBKU01000001.1"/>
</dbReference>
<dbReference type="OrthoDB" id="711191at2"/>